<reference evidence="2" key="1">
    <citation type="submission" date="2023-04" db="EMBL/GenBank/DDBJ databases">
        <title>Phytophthora fragariaefolia NBRC 109709.</title>
        <authorList>
            <person name="Ichikawa N."/>
            <person name="Sato H."/>
            <person name="Tonouchi N."/>
        </authorList>
    </citation>
    <scope>NUCLEOTIDE SEQUENCE</scope>
    <source>
        <strain evidence="2">NBRC 109709</strain>
    </source>
</reference>
<evidence type="ECO:0000256" key="1">
    <source>
        <dbReference type="SAM" id="MobiDB-lite"/>
    </source>
</evidence>
<feature type="compositionally biased region" description="Low complexity" evidence="1">
    <location>
        <begin position="172"/>
        <end position="261"/>
    </location>
</feature>
<dbReference type="EMBL" id="BSXT01000608">
    <property type="protein sequence ID" value="GMF30947.1"/>
    <property type="molecule type" value="Genomic_DNA"/>
</dbReference>
<accession>A0A9W6X540</accession>
<dbReference type="AlphaFoldDB" id="A0A9W6X540"/>
<proteinExistence type="predicted"/>
<feature type="compositionally biased region" description="Polar residues" evidence="1">
    <location>
        <begin position="273"/>
        <end position="286"/>
    </location>
</feature>
<name>A0A9W6X540_9STRA</name>
<feature type="region of interest" description="Disordered" evidence="1">
    <location>
        <begin position="169"/>
        <end position="309"/>
    </location>
</feature>
<feature type="compositionally biased region" description="Gly residues" evidence="1">
    <location>
        <begin position="290"/>
        <end position="309"/>
    </location>
</feature>
<protein>
    <submittedName>
        <fullName evidence="2">Unnamed protein product</fullName>
    </submittedName>
</protein>
<keyword evidence="3" id="KW-1185">Reference proteome</keyword>
<dbReference type="OrthoDB" id="116510at2759"/>
<organism evidence="2 3">
    <name type="scientific">Phytophthora fragariaefolia</name>
    <dbReference type="NCBI Taxonomy" id="1490495"/>
    <lineage>
        <taxon>Eukaryota</taxon>
        <taxon>Sar</taxon>
        <taxon>Stramenopiles</taxon>
        <taxon>Oomycota</taxon>
        <taxon>Peronosporomycetes</taxon>
        <taxon>Peronosporales</taxon>
        <taxon>Peronosporaceae</taxon>
        <taxon>Phytophthora</taxon>
    </lineage>
</organism>
<dbReference type="Proteomes" id="UP001165121">
    <property type="component" value="Unassembled WGS sequence"/>
</dbReference>
<gene>
    <name evidence="2" type="ORF">Pfra01_000696800</name>
</gene>
<evidence type="ECO:0000313" key="3">
    <source>
        <dbReference type="Proteomes" id="UP001165121"/>
    </source>
</evidence>
<evidence type="ECO:0000313" key="2">
    <source>
        <dbReference type="EMBL" id="GMF30947.1"/>
    </source>
</evidence>
<sequence length="309" mass="32005">MLSQESIAPVDLQHSVSVVLIFVTRGLQRSDGSDCLTSVYTSLKSSNGYSDIRTLLDSDTSLYGADCCYTDPNATAKDPPTSGDATLSRGMVHVGPCEIWLDDTMVLSNDDCMTAYGDGTVDTKSVFTPVDYSSCSTSGCMLRFYWLAFQGVDSEIVWQVYKDCVPLTGPASGSSSSTSTTTVSSTTSDSTNITSLTTENEADTAATSSTTTPLTASATAASTTTSESTTNTESSAATGNITTESSETGDSTSTTTPSSSDMNSRISAKFATTGDNSWNADESNTHGNGNQVGNGWSGGFGGMGGGLRN</sequence>
<comment type="caution">
    <text evidence="2">The sequence shown here is derived from an EMBL/GenBank/DDBJ whole genome shotgun (WGS) entry which is preliminary data.</text>
</comment>